<sequence length="435" mass="49150">MARKRKAGEGEEEMVSNDGNVGWDQLMEEAESLHGVRRARKRYLGEAARAYDEAACLLRGANTRTNFWPCSPSSHSKPALPPKIVNLLLLGIKARHNSLTQTTTFPVNQQEQEAREQENQFDHFFEMPGDISIVENSDTASSTADTMTISDHTSGFFESRYITEDHGSTSTFEADDSWSNVDGSGQENKAADALSRRVTLLSVMSVEVIGFEKLKEEYETCSEFGEIYLTLKDENHRVVNGYHFQDGYLFRDNKLCISKTSVRDFLIWEIHTGDMGLINFQFDDALGSSFYHSPFDIAQEIMEPMEQEHHGDEPPMIREIMKRWKHERKFSASLYAYNGVSECLRLAFRPGMPAVANGGYELPSNLGINNNNNEEEKRRDDMGKDAKEEVQEEVEIPRTPTEKGSSSSSSSFSKEDGDLSLWSSLDLPPICFNNI</sequence>
<evidence type="ECO:0000256" key="2">
    <source>
        <dbReference type="ARBA" id="ARBA00023015"/>
    </source>
</evidence>
<evidence type="ECO:0000256" key="3">
    <source>
        <dbReference type="ARBA" id="ARBA00023125"/>
    </source>
</evidence>
<dbReference type="SMART" id="SM00380">
    <property type="entry name" value="AP2"/>
    <property type="match status" value="1"/>
</dbReference>
<accession>A0A8X7ZCK6</accession>
<gene>
    <name evidence="8" type="ORF">POTOM_031403</name>
</gene>
<dbReference type="AlphaFoldDB" id="A0A8X7ZCK6"/>
<evidence type="ECO:0000256" key="1">
    <source>
        <dbReference type="ARBA" id="ARBA00004123"/>
    </source>
</evidence>
<name>A0A8X7ZCK6_POPTO</name>
<keyword evidence="4" id="KW-0804">Transcription</keyword>
<evidence type="ECO:0000313" key="9">
    <source>
        <dbReference type="Proteomes" id="UP000886885"/>
    </source>
</evidence>
<evidence type="ECO:0000256" key="5">
    <source>
        <dbReference type="ARBA" id="ARBA00023242"/>
    </source>
</evidence>
<dbReference type="Proteomes" id="UP000886885">
    <property type="component" value="Chromosome 8D"/>
</dbReference>
<dbReference type="GO" id="GO:0003677">
    <property type="term" value="F:DNA binding"/>
    <property type="evidence" value="ECO:0007669"/>
    <property type="project" value="UniProtKB-KW"/>
</dbReference>
<evidence type="ECO:0000259" key="7">
    <source>
        <dbReference type="SMART" id="SM00380"/>
    </source>
</evidence>
<comment type="caution">
    <text evidence="8">The sequence shown here is derived from an EMBL/GenBank/DDBJ whole genome shotgun (WGS) entry which is preliminary data.</text>
</comment>
<evidence type="ECO:0000256" key="4">
    <source>
        <dbReference type="ARBA" id="ARBA00023163"/>
    </source>
</evidence>
<keyword evidence="9" id="KW-1185">Reference proteome</keyword>
<dbReference type="PANTHER" id="PTHR31194:SF197">
    <property type="entry name" value="OS12G0582900 PROTEIN"/>
    <property type="match status" value="1"/>
</dbReference>
<dbReference type="InterPro" id="IPR001471">
    <property type="entry name" value="AP2/ERF_dom"/>
</dbReference>
<comment type="subcellular location">
    <subcellularLocation>
        <location evidence="1">Nucleus</location>
    </subcellularLocation>
</comment>
<evidence type="ECO:0000256" key="6">
    <source>
        <dbReference type="SAM" id="MobiDB-lite"/>
    </source>
</evidence>
<feature type="compositionally biased region" description="Basic and acidic residues" evidence="6">
    <location>
        <begin position="374"/>
        <end position="389"/>
    </location>
</feature>
<dbReference type="EMBL" id="JAAWWB010000016">
    <property type="protein sequence ID" value="KAG6763953.1"/>
    <property type="molecule type" value="Genomic_DNA"/>
</dbReference>
<keyword evidence="3" id="KW-0238">DNA-binding</keyword>
<protein>
    <recommendedName>
        <fullName evidence="7">AP2/ERF domain-containing protein</fullName>
    </recommendedName>
</protein>
<feature type="domain" description="AP2/ERF" evidence="7">
    <location>
        <begin position="3"/>
        <end position="74"/>
    </location>
</feature>
<dbReference type="OrthoDB" id="773121at2759"/>
<keyword evidence="5" id="KW-0539">Nucleus</keyword>
<dbReference type="InterPro" id="IPR050913">
    <property type="entry name" value="AP2/ERF_ERF"/>
</dbReference>
<keyword evidence="2" id="KW-0805">Transcription regulation</keyword>
<dbReference type="GO" id="GO:0003700">
    <property type="term" value="F:DNA-binding transcription factor activity"/>
    <property type="evidence" value="ECO:0007669"/>
    <property type="project" value="InterPro"/>
</dbReference>
<organism evidence="8 9">
    <name type="scientific">Populus tomentosa</name>
    <name type="common">Chinese white poplar</name>
    <dbReference type="NCBI Taxonomy" id="118781"/>
    <lineage>
        <taxon>Eukaryota</taxon>
        <taxon>Viridiplantae</taxon>
        <taxon>Streptophyta</taxon>
        <taxon>Embryophyta</taxon>
        <taxon>Tracheophyta</taxon>
        <taxon>Spermatophyta</taxon>
        <taxon>Magnoliopsida</taxon>
        <taxon>eudicotyledons</taxon>
        <taxon>Gunneridae</taxon>
        <taxon>Pentapetalae</taxon>
        <taxon>rosids</taxon>
        <taxon>fabids</taxon>
        <taxon>Malpighiales</taxon>
        <taxon>Salicaceae</taxon>
        <taxon>Saliceae</taxon>
        <taxon>Populus</taxon>
    </lineage>
</organism>
<feature type="region of interest" description="Disordered" evidence="6">
    <location>
        <begin position="359"/>
        <end position="427"/>
    </location>
</feature>
<proteinExistence type="predicted"/>
<dbReference type="GO" id="GO:0005634">
    <property type="term" value="C:nucleus"/>
    <property type="evidence" value="ECO:0007669"/>
    <property type="project" value="UniProtKB-SubCell"/>
</dbReference>
<reference evidence="8" key="1">
    <citation type="journal article" date="2020" name="bioRxiv">
        <title>Hybrid origin of Populus tomentosa Carr. identified through genome sequencing and phylogenomic analysis.</title>
        <authorList>
            <person name="An X."/>
            <person name="Gao K."/>
            <person name="Chen Z."/>
            <person name="Li J."/>
            <person name="Yang X."/>
            <person name="Yang X."/>
            <person name="Zhou J."/>
            <person name="Guo T."/>
            <person name="Zhao T."/>
            <person name="Huang S."/>
            <person name="Miao D."/>
            <person name="Khan W.U."/>
            <person name="Rao P."/>
            <person name="Ye M."/>
            <person name="Lei B."/>
            <person name="Liao W."/>
            <person name="Wang J."/>
            <person name="Ji L."/>
            <person name="Li Y."/>
            <person name="Guo B."/>
            <person name="Mustafa N.S."/>
            <person name="Li S."/>
            <person name="Yun Q."/>
            <person name="Keller S.R."/>
            <person name="Mao J."/>
            <person name="Zhang R."/>
            <person name="Strauss S.H."/>
        </authorList>
    </citation>
    <scope>NUCLEOTIDE SEQUENCE</scope>
    <source>
        <strain evidence="8">GM15</strain>
        <tissue evidence="8">Leaf</tissue>
    </source>
</reference>
<evidence type="ECO:0000313" key="8">
    <source>
        <dbReference type="EMBL" id="KAG6763953.1"/>
    </source>
</evidence>
<dbReference type="PANTHER" id="PTHR31194">
    <property type="entry name" value="SHN SHINE , DNA BINDING / TRANSCRIPTION FACTOR"/>
    <property type="match status" value="1"/>
</dbReference>